<dbReference type="PANTHER" id="PTHR43135">
    <property type="entry name" value="ALPHA-D-RIBOSE 1-METHYLPHOSPHONATE 5-TRIPHOSPHATE DIPHOSPHATASE"/>
    <property type="match status" value="1"/>
</dbReference>
<dbReference type="EMBL" id="FOOX01000016">
    <property type="protein sequence ID" value="SFH09626.1"/>
    <property type="molecule type" value="Genomic_DNA"/>
</dbReference>
<accession>A0A1I2XAB9</accession>
<dbReference type="Proteomes" id="UP000199337">
    <property type="component" value="Unassembled WGS sequence"/>
</dbReference>
<feature type="domain" description="Amidohydrolase-related" evidence="1">
    <location>
        <begin position="71"/>
        <end position="390"/>
    </location>
</feature>
<dbReference type="OrthoDB" id="9797498at2"/>
<keyword evidence="3" id="KW-1185">Reference proteome</keyword>
<organism evidence="2 3">
    <name type="scientific">Desulfotruncus arcticus DSM 17038</name>
    <dbReference type="NCBI Taxonomy" id="1121424"/>
    <lineage>
        <taxon>Bacteria</taxon>
        <taxon>Bacillati</taxon>
        <taxon>Bacillota</taxon>
        <taxon>Clostridia</taxon>
        <taxon>Eubacteriales</taxon>
        <taxon>Desulfallaceae</taxon>
        <taxon>Desulfotruncus</taxon>
    </lineage>
</organism>
<dbReference type="AlphaFoldDB" id="A0A1I2XAB9"/>
<evidence type="ECO:0000259" key="1">
    <source>
        <dbReference type="Pfam" id="PF01979"/>
    </source>
</evidence>
<dbReference type="InterPro" id="IPR032466">
    <property type="entry name" value="Metal_Hydrolase"/>
</dbReference>
<dbReference type="PANTHER" id="PTHR43135:SF3">
    <property type="entry name" value="ALPHA-D-RIBOSE 1-METHYLPHOSPHONATE 5-TRIPHOSPHATE DIPHOSPHATASE"/>
    <property type="match status" value="1"/>
</dbReference>
<protein>
    <submittedName>
        <fullName evidence="2">Imidazolonepropionase</fullName>
    </submittedName>
</protein>
<dbReference type="Gene3D" id="3.20.20.140">
    <property type="entry name" value="Metal-dependent hydrolases"/>
    <property type="match status" value="1"/>
</dbReference>
<evidence type="ECO:0000313" key="3">
    <source>
        <dbReference type="Proteomes" id="UP000199337"/>
    </source>
</evidence>
<proteinExistence type="predicted"/>
<dbReference type="InterPro" id="IPR011059">
    <property type="entry name" value="Metal-dep_hydrolase_composite"/>
</dbReference>
<dbReference type="STRING" id="341036.SAMN05660649_03837"/>
<name>A0A1I2XAB9_9FIRM</name>
<dbReference type="Gene3D" id="2.30.40.10">
    <property type="entry name" value="Urease, subunit C, domain 1"/>
    <property type="match status" value="1"/>
</dbReference>
<dbReference type="SUPFAM" id="SSF51556">
    <property type="entry name" value="Metallo-dependent hydrolases"/>
    <property type="match status" value="1"/>
</dbReference>
<reference evidence="3" key="1">
    <citation type="submission" date="2016-10" db="EMBL/GenBank/DDBJ databases">
        <authorList>
            <person name="Varghese N."/>
            <person name="Submissions S."/>
        </authorList>
    </citation>
    <scope>NUCLEOTIDE SEQUENCE [LARGE SCALE GENOMIC DNA]</scope>
    <source>
        <strain evidence="3">DSM 17038</strain>
    </source>
</reference>
<dbReference type="InterPro" id="IPR051781">
    <property type="entry name" value="Metallo-dep_Hydrolase"/>
</dbReference>
<evidence type="ECO:0000313" key="2">
    <source>
        <dbReference type="EMBL" id="SFH09626.1"/>
    </source>
</evidence>
<dbReference type="GO" id="GO:0016810">
    <property type="term" value="F:hydrolase activity, acting on carbon-nitrogen (but not peptide) bonds"/>
    <property type="evidence" value="ECO:0007669"/>
    <property type="project" value="InterPro"/>
</dbReference>
<gene>
    <name evidence="2" type="ORF">SAMN05660649_03837</name>
</gene>
<dbReference type="Pfam" id="PF01979">
    <property type="entry name" value="Amidohydro_1"/>
    <property type="match status" value="1"/>
</dbReference>
<sequence>MNVMYFEKDKNYKIHAGRIINCDGFFAAGRAPGSTLYVAENRIAAITHRNEVYRFSRPDRTAVEVDLAGLTIVPPLIDCHVHLALDGIDFTAALKRWDNQAELDRSIQEQLRDTLDCGILAVRDGGDRRGIARQAKSRYNAPLIKSPVHALRKPKTYGAFLGQGTKQQELENVLDHLATLGADHVKVIVSGVVSFKEYGQVGPVQYTYEELAQIVHGAHHRGLKVMAHASSDEAVSLSIAAGVDTVEHGYFLSDDSLAGLAEKRIPWLPTVIPVAAQLRNPTTGGSDRHNRYVIEKTVERQLAMINKAPGLGVVLGVGTDAGAGGVRHGYGFHQELELYKNAGLSNSQILQSATLNGANILNLDWGRIEPGYPAAFIAVAGNPLDNLAPLKHLKYAFLPGDSTSKQQ</sequence>
<dbReference type="SUPFAM" id="SSF51338">
    <property type="entry name" value="Composite domain of metallo-dependent hydrolases"/>
    <property type="match status" value="1"/>
</dbReference>
<dbReference type="InterPro" id="IPR006680">
    <property type="entry name" value="Amidohydro-rel"/>
</dbReference>